<dbReference type="Pfam" id="PF05069">
    <property type="entry name" value="Phage_tail_S"/>
    <property type="match status" value="1"/>
</dbReference>
<comment type="caution">
    <text evidence="1">The sequence shown here is derived from an EMBL/GenBank/DDBJ whole genome shotgun (WGS) entry which is preliminary data.</text>
</comment>
<dbReference type="NCBIfam" id="TIGR01635">
    <property type="entry name" value="tail_comp_S"/>
    <property type="match status" value="1"/>
</dbReference>
<protein>
    <submittedName>
        <fullName evidence="1">Phage virion morphogenesis protein</fullName>
    </submittedName>
</protein>
<reference evidence="1 2" key="1">
    <citation type="submission" date="2020-02" db="EMBL/GenBank/DDBJ databases">
        <title>Comparative genomics of sulfur disproportionating microorganisms.</title>
        <authorList>
            <person name="Ward L.M."/>
            <person name="Bertran E."/>
            <person name="Johnston D.T."/>
        </authorList>
    </citation>
    <scope>NUCLEOTIDE SEQUENCE [LARGE SCALE GENOMIC DNA]</scope>
    <source>
        <strain evidence="1 2">DSM 3696</strain>
    </source>
</reference>
<dbReference type="RefSeq" id="WP_163301384.1">
    <property type="nucleotide sequence ID" value="NZ_JAAGRQ010000017.1"/>
</dbReference>
<organism evidence="1 2">
    <name type="scientific">Desulfolutivibrio sulfodismutans</name>
    <dbReference type="NCBI Taxonomy" id="63561"/>
    <lineage>
        <taxon>Bacteria</taxon>
        <taxon>Pseudomonadati</taxon>
        <taxon>Thermodesulfobacteriota</taxon>
        <taxon>Desulfovibrionia</taxon>
        <taxon>Desulfovibrionales</taxon>
        <taxon>Desulfovibrionaceae</taxon>
        <taxon>Desulfolutivibrio</taxon>
    </lineage>
</organism>
<evidence type="ECO:0000313" key="2">
    <source>
        <dbReference type="Proteomes" id="UP000469724"/>
    </source>
</evidence>
<sequence length="168" mass="18278">MSDWRIDVDTSPVDALLSQLARKLADLSGPMDAIGLLVSESVRDNFKRGAGPDGAAWKKSRRAVEQNGQTLVDTGLLRSSITHQGGEDFVVIGTNLPYAAVHQFGGRTQPRVIRARNGKTLAFTIGGRTIFRRSVNHPGSVIPARPFLGVRGEDWPEIEAILTAYLED</sequence>
<dbReference type="InterPro" id="IPR006522">
    <property type="entry name" value="Phage_virion_morphogenesis"/>
</dbReference>
<dbReference type="Proteomes" id="UP000469724">
    <property type="component" value="Unassembled WGS sequence"/>
</dbReference>
<name>A0A7K3NJG0_9BACT</name>
<dbReference type="AlphaFoldDB" id="A0A7K3NJG0"/>
<gene>
    <name evidence="1" type="ORF">G3N56_06190</name>
</gene>
<accession>A0A7K3NJG0</accession>
<proteinExistence type="predicted"/>
<dbReference type="EMBL" id="JAAGRQ010000017">
    <property type="protein sequence ID" value="NDY56332.1"/>
    <property type="molecule type" value="Genomic_DNA"/>
</dbReference>
<evidence type="ECO:0000313" key="1">
    <source>
        <dbReference type="EMBL" id="NDY56332.1"/>
    </source>
</evidence>
<keyword evidence="2" id="KW-1185">Reference proteome</keyword>